<gene>
    <name evidence="2" type="ORF">FRACYDRAFT_188636</name>
</gene>
<name>A0A1E7F649_9STRA</name>
<protein>
    <submittedName>
        <fullName evidence="2">Uncharacterized protein</fullName>
    </submittedName>
</protein>
<sequence length="107" mass="11923">MAGNNKGGGIKGFFNRAGNSFQQGFQFSKEWSWWLTQKGGTVGLFLASTSMVVLMPLIFEINREIQSVATERLQVTELRNQGHSDRQLQEMGFLEVSLHSPAVASMK</sequence>
<keyword evidence="1" id="KW-0472">Membrane</keyword>
<dbReference type="AlphaFoldDB" id="A0A1E7F649"/>
<dbReference type="OrthoDB" id="10016939at2759"/>
<organism evidence="2 3">
    <name type="scientific">Fragilariopsis cylindrus CCMP1102</name>
    <dbReference type="NCBI Taxonomy" id="635003"/>
    <lineage>
        <taxon>Eukaryota</taxon>
        <taxon>Sar</taxon>
        <taxon>Stramenopiles</taxon>
        <taxon>Ochrophyta</taxon>
        <taxon>Bacillariophyta</taxon>
        <taxon>Bacillariophyceae</taxon>
        <taxon>Bacillariophycidae</taxon>
        <taxon>Bacillariales</taxon>
        <taxon>Bacillariaceae</taxon>
        <taxon>Fragilariopsis</taxon>
    </lineage>
</organism>
<keyword evidence="1" id="KW-0812">Transmembrane</keyword>
<dbReference type="EMBL" id="KV784361">
    <property type="protein sequence ID" value="OEU13333.1"/>
    <property type="molecule type" value="Genomic_DNA"/>
</dbReference>
<dbReference type="Proteomes" id="UP000095751">
    <property type="component" value="Unassembled WGS sequence"/>
</dbReference>
<evidence type="ECO:0000313" key="3">
    <source>
        <dbReference type="Proteomes" id="UP000095751"/>
    </source>
</evidence>
<reference evidence="2 3" key="1">
    <citation type="submission" date="2016-09" db="EMBL/GenBank/DDBJ databases">
        <title>Extensive genetic diversity and differential bi-allelic expression allows diatom success in the polar Southern Ocean.</title>
        <authorList>
            <consortium name="DOE Joint Genome Institute"/>
            <person name="Mock T."/>
            <person name="Otillar R.P."/>
            <person name="Strauss J."/>
            <person name="Dupont C."/>
            <person name="Frickenhaus S."/>
            <person name="Maumus F."/>
            <person name="Mcmullan M."/>
            <person name="Sanges R."/>
            <person name="Schmutz J."/>
            <person name="Toseland A."/>
            <person name="Valas R."/>
            <person name="Veluchamy A."/>
            <person name="Ward B.J."/>
            <person name="Allen A."/>
            <person name="Barry K."/>
            <person name="Falciatore A."/>
            <person name="Ferrante M."/>
            <person name="Fortunato A.E."/>
            <person name="Gloeckner G."/>
            <person name="Gruber A."/>
            <person name="Hipkin R."/>
            <person name="Janech M."/>
            <person name="Kroth P."/>
            <person name="Leese F."/>
            <person name="Lindquist E."/>
            <person name="Lyon B.R."/>
            <person name="Martin J."/>
            <person name="Mayer C."/>
            <person name="Parker M."/>
            <person name="Quesneville H."/>
            <person name="Raymond J."/>
            <person name="Uhlig C."/>
            <person name="Valentin K.U."/>
            <person name="Worden A.Z."/>
            <person name="Armbrust E.V."/>
            <person name="Bowler C."/>
            <person name="Green B."/>
            <person name="Moulton V."/>
            <person name="Van Oosterhout C."/>
            <person name="Grigoriev I."/>
        </authorList>
    </citation>
    <scope>NUCLEOTIDE SEQUENCE [LARGE SCALE GENOMIC DNA]</scope>
    <source>
        <strain evidence="2 3">CCMP1102</strain>
    </source>
</reference>
<keyword evidence="1" id="KW-1133">Transmembrane helix</keyword>
<evidence type="ECO:0000256" key="1">
    <source>
        <dbReference type="SAM" id="Phobius"/>
    </source>
</evidence>
<dbReference type="InParanoid" id="A0A1E7F649"/>
<feature type="transmembrane region" description="Helical" evidence="1">
    <location>
        <begin position="40"/>
        <end position="59"/>
    </location>
</feature>
<accession>A0A1E7F649</accession>
<dbReference type="KEGG" id="fcy:FRACYDRAFT_188636"/>
<evidence type="ECO:0000313" key="2">
    <source>
        <dbReference type="EMBL" id="OEU13333.1"/>
    </source>
</evidence>
<keyword evidence="3" id="KW-1185">Reference proteome</keyword>
<proteinExistence type="predicted"/>